<keyword evidence="2" id="KW-1185">Reference proteome</keyword>
<reference evidence="1 2" key="1">
    <citation type="submission" date="2023-05" db="EMBL/GenBank/DDBJ databases">
        <title>B98-5 Cell Line De Novo Hybrid Assembly: An Optical Mapping Approach.</title>
        <authorList>
            <person name="Kananen K."/>
            <person name="Auerbach J.A."/>
            <person name="Kautto E."/>
            <person name="Blachly J.S."/>
        </authorList>
    </citation>
    <scope>NUCLEOTIDE SEQUENCE [LARGE SCALE GENOMIC DNA]</scope>
    <source>
        <strain evidence="1">B95-8</strain>
        <tissue evidence="1">Cell line</tissue>
    </source>
</reference>
<dbReference type="Proteomes" id="UP001266305">
    <property type="component" value="Unassembled WGS sequence"/>
</dbReference>
<feature type="non-terminal residue" evidence="1">
    <location>
        <position position="87"/>
    </location>
</feature>
<accession>A0ABQ9W1S0</accession>
<proteinExistence type="predicted"/>
<evidence type="ECO:0000313" key="1">
    <source>
        <dbReference type="EMBL" id="KAK2115591.1"/>
    </source>
</evidence>
<dbReference type="InterPro" id="IPR042756">
    <property type="entry name" value="Sel-1L3"/>
</dbReference>
<dbReference type="PANTHER" id="PTHR44444">
    <property type="entry name" value="PROTEIN SEL-1 HOMOLOG 3"/>
    <property type="match status" value="1"/>
</dbReference>
<dbReference type="EMBL" id="JASSZA010000003">
    <property type="protein sequence ID" value="KAK2115591.1"/>
    <property type="molecule type" value="Genomic_DNA"/>
</dbReference>
<protein>
    <submittedName>
        <fullName evidence="1">Protein sel-1 3</fullName>
    </submittedName>
</protein>
<feature type="non-terminal residue" evidence="1">
    <location>
        <position position="1"/>
    </location>
</feature>
<sequence length="87" mass="10266">DDYFIRHSISVSAVIVRAWITHKYSGGDWNAKWEEHLLHAVAKNYTLLQTSPPFERPFKDHQVCLEWNTGYIWNLQANRIPQCPLEN</sequence>
<evidence type="ECO:0000313" key="2">
    <source>
        <dbReference type="Proteomes" id="UP001266305"/>
    </source>
</evidence>
<gene>
    <name evidence="1" type="primary">SEL1L3_3</name>
    <name evidence="1" type="ORF">P7K49_006217</name>
</gene>
<comment type="caution">
    <text evidence="1">The sequence shown here is derived from an EMBL/GenBank/DDBJ whole genome shotgun (WGS) entry which is preliminary data.</text>
</comment>
<name>A0ABQ9W1S0_SAGOE</name>
<organism evidence="1 2">
    <name type="scientific">Saguinus oedipus</name>
    <name type="common">Cotton-top tamarin</name>
    <name type="synonym">Oedipomidas oedipus</name>
    <dbReference type="NCBI Taxonomy" id="9490"/>
    <lineage>
        <taxon>Eukaryota</taxon>
        <taxon>Metazoa</taxon>
        <taxon>Chordata</taxon>
        <taxon>Craniata</taxon>
        <taxon>Vertebrata</taxon>
        <taxon>Euteleostomi</taxon>
        <taxon>Mammalia</taxon>
        <taxon>Eutheria</taxon>
        <taxon>Euarchontoglires</taxon>
        <taxon>Primates</taxon>
        <taxon>Haplorrhini</taxon>
        <taxon>Platyrrhini</taxon>
        <taxon>Cebidae</taxon>
        <taxon>Callitrichinae</taxon>
        <taxon>Saguinus</taxon>
    </lineage>
</organism>
<dbReference type="PANTHER" id="PTHR44444:SF1">
    <property type="entry name" value="PROTEIN SEL-1 HOMOLOG 3"/>
    <property type="match status" value="1"/>
</dbReference>